<keyword evidence="4" id="KW-1185">Reference proteome</keyword>
<reference evidence="4" key="1">
    <citation type="submission" date="2016-03" db="EMBL/GenBank/DDBJ databases">
        <authorList>
            <person name="Ma C."/>
            <person name="Zhou S."/>
            <person name="Yang G."/>
        </authorList>
    </citation>
    <scope>NUCLEOTIDE SEQUENCE [LARGE SCALE GENOMIC DNA]</scope>
    <source>
        <strain evidence="4">SgZ-1</strain>
    </source>
</reference>
<evidence type="ECO:0000313" key="3">
    <source>
        <dbReference type="EMBL" id="AMO38895.1"/>
    </source>
</evidence>
<feature type="chain" id="PRO_5007274876" description="Permease" evidence="2">
    <location>
        <begin position="21"/>
        <end position="154"/>
    </location>
</feature>
<dbReference type="STRING" id="1134435.AC731_019290"/>
<dbReference type="KEGG" id="thu:AC731_019290"/>
<dbReference type="EMBL" id="CP014646">
    <property type="protein sequence ID" value="AMO38895.1"/>
    <property type="molecule type" value="Genomic_DNA"/>
</dbReference>
<sequence>MRPRTLLPPAWRIVSVLGLAGLAACSAVPPPAPPAEAPRPVAQVNLAEQTLTRAIRAAGQRPPNLARARSLLEGLLAADDPNARALHPYARALLEQLSERQRLSTLNERLTEQLERSTAALEESEQRSAALQRKLDALAEIERSLAPRGPAPQR</sequence>
<organism evidence="3 4">
    <name type="scientific">Thauera humireducens</name>
    <dbReference type="NCBI Taxonomy" id="1134435"/>
    <lineage>
        <taxon>Bacteria</taxon>
        <taxon>Pseudomonadati</taxon>
        <taxon>Pseudomonadota</taxon>
        <taxon>Betaproteobacteria</taxon>
        <taxon>Rhodocyclales</taxon>
        <taxon>Zoogloeaceae</taxon>
        <taxon>Thauera</taxon>
    </lineage>
</organism>
<evidence type="ECO:0000256" key="2">
    <source>
        <dbReference type="SAM" id="SignalP"/>
    </source>
</evidence>
<dbReference type="AlphaFoldDB" id="A0A127KAA0"/>
<gene>
    <name evidence="3" type="ORF">AC731_019290</name>
</gene>
<keyword evidence="1" id="KW-0175">Coiled coil</keyword>
<accession>A0A127KAA0</accession>
<dbReference type="RefSeq" id="WP_004258927.1">
    <property type="nucleotide sequence ID" value="NZ_CP014646.1"/>
</dbReference>
<dbReference type="PROSITE" id="PS51257">
    <property type="entry name" value="PROKAR_LIPOPROTEIN"/>
    <property type="match status" value="1"/>
</dbReference>
<evidence type="ECO:0008006" key="5">
    <source>
        <dbReference type="Google" id="ProtNLM"/>
    </source>
</evidence>
<dbReference type="Proteomes" id="UP000036902">
    <property type="component" value="Chromosome"/>
</dbReference>
<feature type="signal peptide" evidence="2">
    <location>
        <begin position="1"/>
        <end position="20"/>
    </location>
</feature>
<protein>
    <recommendedName>
        <fullName evidence="5">Permease</fullName>
    </recommendedName>
</protein>
<name>A0A127KAA0_9RHOO</name>
<feature type="coiled-coil region" evidence="1">
    <location>
        <begin position="100"/>
        <end position="141"/>
    </location>
</feature>
<evidence type="ECO:0000256" key="1">
    <source>
        <dbReference type="SAM" id="Coils"/>
    </source>
</evidence>
<evidence type="ECO:0000313" key="4">
    <source>
        <dbReference type="Proteomes" id="UP000036902"/>
    </source>
</evidence>
<keyword evidence="2" id="KW-0732">Signal</keyword>
<proteinExistence type="predicted"/>